<name>A0A0C3GVB1_OIDMZ</name>
<dbReference type="HOGENOM" id="CLU_2558877_0_0_1"/>
<dbReference type="Proteomes" id="UP000054321">
    <property type="component" value="Unassembled WGS sequence"/>
</dbReference>
<dbReference type="EMBL" id="KN832891">
    <property type="protein sequence ID" value="KIM94236.1"/>
    <property type="molecule type" value="Genomic_DNA"/>
</dbReference>
<accession>A0A0C3GVB1</accession>
<dbReference type="InParanoid" id="A0A0C3GVB1"/>
<keyword evidence="2" id="KW-1185">Reference proteome</keyword>
<proteinExistence type="predicted"/>
<reference evidence="2" key="2">
    <citation type="submission" date="2015-01" db="EMBL/GenBank/DDBJ databases">
        <title>Evolutionary Origins and Diversification of the Mycorrhizal Mutualists.</title>
        <authorList>
            <consortium name="DOE Joint Genome Institute"/>
            <consortium name="Mycorrhizal Genomics Consortium"/>
            <person name="Kohler A."/>
            <person name="Kuo A."/>
            <person name="Nagy L.G."/>
            <person name="Floudas D."/>
            <person name="Copeland A."/>
            <person name="Barry K.W."/>
            <person name="Cichocki N."/>
            <person name="Veneault-Fourrey C."/>
            <person name="LaButti K."/>
            <person name="Lindquist E.A."/>
            <person name="Lipzen A."/>
            <person name="Lundell T."/>
            <person name="Morin E."/>
            <person name="Murat C."/>
            <person name="Riley R."/>
            <person name="Ohm R."/>
            <person name="Sun H."/>
            <person name="Tunlid A."/>
            <person name="Henrissat B."/>
            <person name="Grigoriev I.V."/>
            <person name="Hibbett D.S."/>
            <person name="Martin F."/>
        </authorList>
    </citation>
    <scope>NUCLEOTIDE SEQUENCE [LARGE SCALE GENOMIC DNA]</scope>
    <source>
        <strain evidence="2">Zn</strain>
    </source>
</reference>
<gene>
    <name evidence="1" type="ORF">OIDMADRAFT_61071</name>
</gene>
<evidence type="ECO:0000313" key="2">
    <source>
        <dbReference type="Proteomes" id="UP000054321"/>
    </source>
</evidence>
<protein>
    <submittedName>
        <fullName evidence="1">Uncharacterized protein</fullName>
    </submittedName>
</protein>
<evidence type="ECO:0000313" key="1">
    <source>
        <dbReference type="EMBL" id="KIM94236.1"/>
    </source>
</evidence>
<dbReference type="AlphaFoldDB" id="A0A0C3GVB1"/>
<organism evidence="1 2">
    <name type="scientific">Oidiodendron maius (strain Zn)</name>
    <dbReference type="NCBI Taxonomy" id="913774"/>
    <lineage>
        <taxon>Eukaryota</taxon>
        <taxon>Fungi</taxon>
        <taxon>Dikarya</taxon>
        <taxon>Ascomycota</taxon>
        <taxon>Pezizomycotina</taxon>
        <taxon>Leotiomycetes</taxon>
        <taxon>Leotiomycetes incertae sedis</taxon>
        <taxon>Myxotrichaceae</taxon>
        <taxon>Oidiodendron</taxon>
    </lineage>
</organism>
<reference evidence="1 2" key="1">
    <citation type="submission" date="2014-04" db="EMBL/GenBank/DDBJ databases">
        <authorList>
            <consortium name="DOE Joint Genome Institute"/>
            <person name="Kuo A."/>
            <person name="Martino E."/>
            <person name="Perotto S."/>
            <person name="Kohler A."/>
            <person name="Nagy L.G."/>
            <person name="Floudas D."/>
            <person name="Copeland A."/>
            <person name="Barry K.W."/>
            <person name="Cichocki N."/>
            <person name="Veneault-Fourrey C."/>
            <person name="LaButti K."/>
            <person name="Lindquist E.A."/>
            <person name="Lipzen A."/>
            <person name="Lundell T."/>
            <person name="Morin E."/>
            <person name="Murat C."/>
            <person name="Sun H."/>
            <person name="Tunlid A."/>
            <person name="Henrissat B."/>
            <person name="Grigoriev I.V."/>
            <person name="Hibbett D.S."/>
            <person name="Martin F."/>
            <person name="Nordberg H.P."/>
            <person name="Cantor M.N."/>
            <person name="Hua S.X."/>
        </authorList>
    </citation>
    <scope>NUCLEOTIDE SEQUENCE [LARGE SCALE GENOMIC DNA]</scope>
    <source>
        <strain evidence="1 2">Zn</strain>
    </source>
</reference>
<sequence>MLVAVLSVYNPGEKKLHKQLEATKAKYWKFIKGLLETQNCIERLKKQRESFIAYTATILRYSLKTLDKLDIVEEAEVYKTAS</sequence>